<dbReference type="EMBL" id="ML977334">
    <property type="protein sequence ID" value="KAF2111567.1"/>
    <property type="molecule type" value="Genomic_DNA"/>
</dbReference>
<keyword evidence="2" id="KW-1185">Reference proteome</keyword>
<reference evidence="1" key="1">
    <citation type="journal article" date="2020" name="Stud. Mycol.">
        <title>101 Dothideomycetes genomes: a test case for predicting lifestyles and emergence of pathogens.</title>
        <authorList>
            <person name="Haridas S."/>
            <person name="Albert R."/>
            <person name="Binder M."/>
            <person name="Bloem J."/>
            <person name="Labutti K."/>
            <person name="Salamov A."/>
            <person name="Andreopoulos B."/>
            <person name="Baker S."/>
            <person name="Barry K."/>
            <person name="Bills G."/>
            <person name="Bluhm B."/>
            <person name="Cannon C."/>
            <person name="Castanera R."/>
            <person name="Culley D."/>
            <person name="Daum C."/>
            <person name="Ezra D."/>
            <person name="Gonzalez J."/>
            <person name="Henrissat B."/>
            <person name="Kuo A."/>
            <person name="Liang C."/>
            <person name="Lipzen A."/>
            <person name="Lutzoni F."/>
            <person name="Magnuson J."/>
            <person name="Mondo S."/>
            <person name="Nolan M."/>
            <person name="Ohm R."/>
            <person name="Pangilinan J."/>
            <person name="Park H.-J."/>
            <person name="Ramirez L."/>
            <person name="Alfaro M."/>
            <person name="Sun H."/>
            <person name="Tritt A."/>
            <person name="Yoshinaga Y."/>
            <person name="Zwiers L.-H."/>
            <person name="Turgeon B."/>
            <person name="Goodwin S."/>
            <person name="Spatafora J."/>
            <person name="Crous P."/>
            <person name="Grigoriev I."/>
        </authorList>
    </citation>
    <scope>NUCLEOTIDE SEQUENCE</scope>
    <source>
        <strain evidence="1">CBS 627.86</strain>
    </source>
</reference>
<name>A0A6A5YYB1_9PLEO</name>
<evidence type="ECO:0000313" key="2">
    <source>
        <dbReference type="Proteomes" id="UP000799770"/>
    </source>
</evidence>
<feature type="non-terminal residue" evidence="1">
    <location>
        <position position="164"/>
    </location>
</feature>
<proteinExistence type="predicted"/>
<evidence type="ECO:0000313" key="1">
    <source>
        <dbReference type="EMBL" id="KAF2111567.1"/>
    </source>
</evidence>
<protein>
    <submittedName>
        <fullName evidence="1">Uncharacterized protein</fullName>
    </submittedName>
</protein>
<accession>A0A6A5YYB1</accession>
<dbReference type="Proteomes" id="UP000799770">
    <property type="component" value="Unassembled WGS sequence"/>
</dbReference>
<organism evidence="1 2">
    <name type="scientific">Lophiotrema nucula</name>
    <dbReference type="NCBI Taxonomy" id="690887"/>
    <lineage>
        <taxon>Eukaryota</taxon>
        <taxon>Fungi</taxon>
        <taxon>Dikarya</taxon>
        <taxon>Ascomycota</taxon>
        <taxon>Pezizomycotina</taxon>
        <taxon>Dothideomycetes</taxon>
        <taxon>Pleosporomycetidae</taxon>
        <taxon>Pleosporales</taxon>
        <taxon>Lophiotremataceae</taxon>
        <taxon>Lophiotrema</taxon>
    </lineage>
</organism>
<dbReference type="AlphaFoldDB" id="A0A6A5YYB1"/>
<gene>
    <name evidence="1" type="ORF">BDV96DRAFT_582404</name>
</gene>
<sequence length="164" mass="18927">MPTLSCYVMVCLRPIITSKIVQECLLPTFLKQKETRYITPCVGAESSLAERCYKFSMMSATMPAQRHIDQLYLHFLKQLTDNTPYKDAALHLLVSKSCFSPSPFSIGLTNLVWLGNLTILIRTRKPDIVAYDLLLILCRCRLRAPGIWFWQKRRWLRGLGTMLL</sequence>